<sequence length="145" mass="16322">MKKVLYSLFIFASATLFAQKNTKVKFAVLGDMVGTTALFESQKEYVQSKQAYKAANLPQKLKKFSFIADQGLTEVKFKNNVGPLDNVSLAQYNEQNNLPKDTPVIIEGYEFKDTSMRIYAEIAQQVEVKDYNGVKSVFITTTAKL</sequence>
<name>A0A9Q3UXM9_9FLAO</name>
<reference evidence="3" key="1">
    <citation type="submission" date="2021-11" db="EMBL/GenBank/DDBJ databases">
        <title>Description of novel Chryseobacterium species.</title>
        <authorList>
            <person name="Saticioglu I.B."/>
            <person name="Ay H."/>
            <person name="Altun S."/>
            <person name="Duman M."/>
        </authorList>
    </citation>
    <scope>NUCLEOTIDE SEQUENCE</scope>
    <source>
        <strain evidence="3">C-39</strain>
    </source>
</reference>
<dbReference type="EMBL" id="JAJJML010000001">
    <property type="protein sequence ID" value="MCC9036994.1"/>
    <property type="molecule type" value="Genomic_DNA"/>
</dbReference>
<feature type="chain" id="PRO_5040298588" evidence="1">
    <location>
        <begin position="19"/>
        <end position="145"/>
    </location>
</feature>
<reference evidence="4" key="2">
    <citation type="submission" date="2023-07" db="EMBL/GenBank/DDBJ databases">
        <title>Description of novel Chryseobacterium sp. strain C-2.</title>
        <authorList>
            <person name="Saticioglu I.B."/>
        </authorList>
    </citation>
    <scope>NUCLEOTIDE SEQUENCE [LARGE SCALE GENOMIC DNA]</scope>
    <source>
        <strain evidence="4">C-2</strain>
    </source>
</reference>
<evidence type="ECO:0000313" key="5">
    <source>
        <dbReference type="Proteomes" id="UP001107960"/>
    </source>
</evidence>
<evidence type="ECO:0000313" key="2">
    <source>
        <dbReference type="EMBL" id="MBD3904530.1"/>
    </source>
</evidence>
<accession>A0A9Q3UXM9</accession>
<evidence type="ECO:0000256" key="1">
    <source>
        <dbReference type="SAM" id="SignalP"/>
    </source>
</evidence>
<keyword evidence="4" id="KW-1185">Reference proteome</keyword>
<proteinExistence type="predicted"/>
<gene>
    <name evidence="2" type="ORF">IEW27_07995</name>
    <name evidence="3" type="ORF">LNP80_22545</name>
</gene>
<reference evidence="2" key="3">
    <citation type="submission" date="2024-05" db="EMBL/GenBank/DDBJ databases">
        <title>Description of novel Chryseobacterium sp. strain C-2.</title>
        <authorList>
            <person name="Saticioglu I.B."/>
        </authorList>
    </citation>
    <scope>NUCLEOTIDE SEQUENCE</scope>
    <source>
        <strain evidence="2">C-2</strain>
    </source>
</reference>
<feature type="signal peptide" evidence="1">
    <location>
        <begin position="1"/>
        <end position="18"/>
    </location>
</feature>
<keyword evidence="1" id="KW-0732">Signal</keyword>
<dbReference type="RefSeq" id="WP_191179071.1">
    <property type="nucleotide sequence ID" value="NZ_JACXXP010000006.1"/>
</dbReference>
<dbReference type="EMBL" id="JACXXP010000006">
    <property type="protein sequence ID" value="MBD3904530.1"/>
    <property type="molecule type" value="Genomic_DNA"/>
</dbReference>
<evidence type="ECO:0000313" key="3">
    <source>
        <dbReference type="EMBL" id="MCC9036994.1"/>
    </source>
</evidence>
<dbReference type="Proteomes" id="UP001107960">
    <property type="component" value="Unassembled WGS sequence"/>
</dbReference>
<organism evidence="3 5">
    <name type="scientific">Chryseobacterium muglaense</name>
    <dbReference type="NCBI Taxonomy" id="2893752"/>
    <lineage>
        <taxon>Bacteria</taxon>
        <taxon>Pseudomonadati</taxon>
        <taxon>Bacteroidota</taxon>
        <taxon>Flavobacteriia</taxon>
        <taxon>Flavobacteriales</taxon>
        <taxon>Weeksellaceae</taxon>
        <taxon>Chryseobacterium group</taxon>
        <taxon>Chryseobacterium</taxon>
    </lineage>
</organism>
<dbReference type="Proteomes" id="UP000603715">
    <property type="component" value="Unassembled WGS sequence"/>
</dbReference>
<comment type="caution">
    <text evidence="3">The sequence shown here is derived from an EMBL/GenBank/DDBJ whole genome shotgun (WGS) entry which is preliminary data.</text>
</comment>
<protein>
    <submittedName>
        <fullName evidence="3">Uncharacterized protein</fullName>
    </submittedName>
</protein>
<dbReference type="AlphaFoldDB" id="A0A9Q3UXM9"/>
<evidence type="ECO:0000313" key="4">
    <source>
        <dbReference type="Proteomes" id="UP000603715"/>
    </source>
</evidence>